<accession>Q2LGN9</accession>
<dbReference type="GO" id="GO:0006813">
    <property type="term" value="P:potassium ion transport"/>
    <property type="evidence" value="ECO:0007669"/>
    <property type="project" value="InterPro"/>
</dbReference>
<keyword evidence="2" id="KW-0813">Transport</keyword>
<keyword evidence="2" id="KW-0406">Ion transport</keyword>
<protein>
    <submittedName>
        <fullName evidence="2">Potassium channel related protein</fullName>
    </submittedName>
</protein>
<dbReference type="InterPro" id="IPR003148">
    <property type="entry name" value="RCK_N"/>
</dbReference>
<dbReference type="AlphaFoldDB" id="Q2LGN9"/>
<dbReference type="InterPro" id="IPR036291">
    <property type="entry name" value="NAD(P)-bd_dom_sf"/>
</dbReference>
<evidence type="ECO:0000313" key="2">
    <source>
        <dbReference type="EMBL" id="ABC70153.1"/>
    </source>
</evidence>
<dbReference type="Gene3D" id="3.40.50.720">
    <property type="entry name" value="NAD(P)-binding Rossmann-like Domain"/>
    <property type="match status" value="1"/>
</dbReference>
<dbReference type="SUPFAM" id="SSF51735">
    <property type="entry name" value="NAD(P)-binding Rossmann-fold domains"/>
    <property type="match status" value="1"/>
</dbReference>
<dbReference type="EMBL" id="DQ314496">
    <property type="protein sequence ID" value="ABC70153.1"/>
    <property type="molecule type" value="Genomic_DNA"/>
</dbReference>
<feature type="domain" description="RCK N-terminal" evidence="1">
    <location>
        <begin position="50"/>
        <end position="114"/>
    </location>
</feature>
<keyword evidence="2" id="KW-0407">Ion channel</keyword>
<dbReference type="Pfam" id="PF02254">
    <property type="entry name" value="TrkA_N"/>
    <property type="match status" value="1"/>
</dbReference>
<sequence length="130" mass="13394">MTETRSTDTETAGEPSHVVLGDARSGVIARRLRADGHTTAVVSETHDEEGGVTDPAALADAGVGAAATVIVATRSDSRNLLVAQLVRVHFDVSRLLVLVNDPDRTAALAEAGHEPVCVASAVSESVVEEA</sequence>
<reference evidence="2" key="1">
    <citation type="submission" date="2005-12" db="EMBL/GenBank/DDBJ databases">
        <title>Environmental genomics of 'Haloquadratum walsbyi' in a saltern crystallizer indicates a large pool of accessory genes in an otherwise coherent species.</title>
        <authorList>
            <person name="Legault B.A."/>
            <person name="Lopez-Lopez A."/>
            <person name="Alba-Casado J.C."/>
            <person name="Doolittle F.W."/>
            <person name="Bolhuis H."/>
            <person name="Rodriguez-Valera F."/>
            <person name="Papke T.R."/>
        </authorList>
    </citation>
    <scope>NUCLEOTIDE SEQUENCE</scope>
</reference>
<organism evidence="2">
    <name type="scientific">uncultured prokaryote 2E01B</name>
    <dbReference type="NCBI Taxonomy" id="363283"/>
    <lineage>
        <taxon>unclassified sequences</taxon>
        <taxon>environmental samples</taxon>
    </lineage>
</organism>
<dbReference type="GO" id="GO:0034220">
    <property type="term" value="P:monoatomic ion transmembrane transport"/>
    <property type="evidence" value="ECO:0007669"/>
    <property type="project" value="UniProtKB-KW"/>
</dbReference>
<name>Q2LGN9_9ZZZZ</name>
<proteinExistence type="predicted"/>
<evidence type="ECO:0000259" key="1">
    <source>
        <dbReference type="Pfam" id="PF02254"/>
    </source>
</evidence>